<reference evidence="1 2" key="1">
    <citation type="journal article" date="2009" name="J. Bacteriol.">
        <title>Complete genome sequence of the anaerobic, protein-degrading hyperthermophilic crenarchaeon Desulfurococcus kamchatkensis.</title>
        <authorList>
            <person name="Ravin N.V."/>
            <person name="Mardanov A.V."/>
            <person name="Beletsky A.V."/>
            <person name="Kublanov I.V."/>
            <person name="Kolganova T.V."/>
            <person name="Lebedinsky A.V."/>
            <person name="Chernyh N.A."/>
            <person name="Bonch-Osmolovskaya E.A."/>
            <person name="Skryabin K.G."/>
        </authorList>
    </citation>
    <scope>NUCLEOTIDE SEQUENCE [LARGE SCALE GENOMIC DNA]</scope>
    <source>
        <strain evidence="2">DSM 18924 / JCM 16383 / VKM B-2413 / 1221n</strain>
    </source>
</reference>
<name>B8D649_DESA1</name>
<protein>
    <submittedName>
        <fullName evidence="1">Uncharacterized protein</fullName>
    </submittedName>
</protein>
<evidence type="ECO:0000313" key="2">
    <source>
        <dbReference type="Proteomes" id="UP000006903"/>
    </source>
</evidence>
<organism evidence="1 2">
    <name type="scientific">Desulfurococcus amylolyticus (strain DSM 18924 / JCM 16383 / VKM B-2413 / 1221n)</name>
    <name type="common">Desulfurococcus kamchatkensis</name>
    <dbReference type="NCBI Taxonomy" id="490899"/>
    <lineage>
        <taxon>Archaea</taxon>
        <taxon>Thermoproteota</taxon>
        <taxon>Thermoprotei</taxon>
        <taxon>Desulfurococcales</taxon>
        <taxon>Desulfurococcaceae</taxon>
        <taxon>Desulfurococcus</taxon>
    </lineage>
</organism>
<dbReference type="KEGG" id="dka:DKAM_1254"/>
<dbReference type="Proteomes" id="UP000006903">
    <property type="component" value="Chromosome"/>
</dbReference>
<dbReference type="GeneID" id="7171321"/>
<dbReference type="EMBL" id="CP001140">
    <property type="protein sequence ID" value="ACL11580.1"/>
    <property type="molecule type" value="Genomic_DNA"/>
</dbReference>
<evidence type="ECO:0000313" key="1">
    <source>
        <dbReference type="EMBL" id="ACL11580.1"/>
    </source>
</evidence>
<dbReference type="RefSeq" id="WP_012608921.1">
    <property type="nucleotide sequence ID" value="NC_011766.1"/>
</dbReference>
<dbReference type="STRING" id="490899.DKAM_1254"/>
<accession>B8D649</accession>
<proteinExistence type="predicted"/>
<dbReference type="AlphaFoldDB" id="B8D649"/>
<gene>
    <name evidence="1" type="ordered locus">DKAM_1254</name>
</gene>
<dbReference type="HOGENOM" id="CLU_1575013_0_0_2"/>
<dbReference type="eggNOG" id="arCOG05900">
    <property type="taxonomic scope" value="Archaea"/>
</dbReference>
<sequence length="182" mass="20684">MGSSIGSDKGVARPGKILYSFIISNPWLYPFIYAIYSTQGASIEELRSIIDLRMQLVKRALWWLVKSGIVEEKGGRFYIRREYMDYVNELKLSTCILKDTYILRVKDAHIVVAVRNGRIIHWAVPSELYDKVVELEKNTNVVFTSGEVSQALAIDIGTATKLVKLRRLIKECWGNPQGISSD</sequence>